<keyword evidence="3" id="KW-1185">Reference proteome</keyword>
<evidence type="ECO:0000313" key="2">
    <source>
        <dbReference type="EMBL" id="SIS60484.1"/>
    </source>
</evidence>
<protein>
    <recommendedName>
        <fullName evidence="4">FlgN protein</fullName>
    </recommendedName>
</protein>
<sequence length="174" mass="18947">MSRTASVNRAVRSSRPVRGAGASAERAASVATFAQPTIDDLIRVMRELHDLVASENDALRRGLPAAAVETTDRKEKLQVAFRALYRQLLRRGAPPLPAGQVEQLQGLGTTLRSLAVENAARLEAALSASQQRIDQVMNALRTKIAEDHSGYRGDYGNVQALRAHFVDYGRSLDV</sequence>
<dbReference type="STRING" id="80876.SAMN05421779_102758"/>
<feature type="region of interest" description="Disordered" evidence="1">
    <location>
        <begin position="1"/>
        <end position="22"/>
    </location>
</feature>
<evidence type="ECO:0008006" key="4">
    <source>
        <dbReference type="Google" id="ProtNLM"/>
    </source>
</evidence>
<evidence type="ECO:0000313" key="3">
    <source>
        <dbReference type="Proteomes" id="UP000185678"/>
    </source>
</evidence>
<dbReference type="Proteomes" id="UP000185678">
    <property type="component" value="Unassembled WGS sequence"/>
</dbReference>
<organism evidence="2 3">
    <name type="scientific">Insolitispirillum peregrinum</name>
    <dbReference type="NCBI Taxonomy" id="80876"/>
    <lineage>
        <taxon>Bacteria</taxon>
        <taxon>Pseudomonadati</taxon>
        <taxon>Pseudomonadota</taxon>
        <taxon>Alphaproteobacteria</taxon>
        <taxon>Rhodospirillales</taxon>
        <taxon>Novispirillaceae</taxon>
        <taxon>Insolitispirillum</taxon>
    </lineage>
</organism>
<proteinExistence type="predicted"/>
<dbReference type="AlphaFoldDB" id="A0A1N7KG95"/>
<dbReference type="RefSeq" id="WP_139332809.1">
    <property type="nucleotide sequence ID" value="NZ_FTOA01000002.1"/>
</dbReference>
<reference evidence="2 3" key="1">
    <citation type="submission" date="2017-01" db="EMBL/GenBank/DDBJ databases">
        <authorList>
            <person name="Mah S.A."/>
            <person name="Swanson W.J."/>
            <person name="Moy G.W."/>
            <person name="Vacquier V.D."/>
        </authorList>
    </citation>
    <scope>NUCLEOTIDE SEQUENCE [LARGE SCALE GENOMIC DNA]</scope>
    <source>
        <strain evidence="2 3">DSM 11589</strain>
    </source>
</reference>
<dbReference type="EMBL" id="FTOA01000002">
    <property type="protein sequence ID" value="SIS60484.1"/>
    <property type="molecule type" value="Genomic_DNA"/>
</dbReference>
<gene>
    <name evidence="2" type="ORF">SAMN05421779_102758</name>
</gene>
<accession>A0A1N7KG95</accession>
<evidence type="ECO:0000256" key="1">
    <source>
        <dbReference type="SAM" id="MobiDB-lite"/>
    </source>
</evidence>
<name>A0A1N7KG95_9PROT</name>